<dbReference type="AlphaFoldDB" id="A0A368KLJ6"/>
<organism evidence="1 2">
    <name type="scientific">Bremerella cremea</name>
    <dbReference type="NCBI Taxonomy" id="1031537"/>
    <lineage>
        <taxon>Bacteria</taxon>
        <taxon>Pseudomonadati</taxon>
        <taxon>Planctomycetota</taxon>
        <taxon>Planctomycetia</taxon>
        <taxon>Pirellulales</taxon>
        <taxon>Pirellulaceae</taxon>
        <taxon>Bremerella</taxon>
    </lineage>
</organism>
<accession>A0A368KLJ6</accession>
<reference evidence="1 2" key="1">
    <citation type="submission" date="2018-07" db="EMBL/GenBank/DDBJ databases">
        <title>Comparative genomes isolates from brazilian mangrove.</title>
        <authorList>
            <person name="De Araujo J.E."/>
            <person name="Taketani R.G."/>
            <person name="Silva M.C.P."/>
            <person name="Lourenco M.V."/>
            <person name="Oliveira V.M."/>
            <person name="Andreote F.D."/>
        </authorList>
    </citation>
    <scope>NUCLEOTIDE SEQUENCE [LARGE SCALE GENOMIC DNA]</scope>
    <source>
        <strain evidence="1 2">HEX PRIS-MGV</strain>
    </source>
</reference>
<name>A0A368KLJ6_9BACT</name>
<sequence>MPLRPPVITINGKTSRVLVEDYADSGEAVVGAANDFATLSPCSSGQKALPFQQPIARIVEMTRPSNHAVLAIIATVKVVDPK</sequence>
<protein>
    <submittedName>
        <fullName evidence="1">Uncharacterized protein</fullName>
    </submittedName>
</protein>
<proteinExistence type="predicted"/>
<gene>
    <name evidence="1" type="ORF">DTL42_19660</name>
</gene>
<evidence type="ECO:0000313" key="1">
    <source>
        <dbReference type="EMBL" id="RCS42049.1"/>
    </source>
</evidence>
<evidence type="ECO:0000313" key="2">
    <source>
        <dbReference type="Proteomes" id="UP000253562"/>
    </source>
</evidence>
<comment type="caution">
    <text evidence="1">The sequence shown here is derived from an EMBL/GenBank/DDBJ whole genome shotgun (WGS) entry which is preliminary data.</text>
</comment>
<dbReference type="Proteomes" id="UP000253562">
    <property type="component" value="Unassembled WGS sequence"/>
</dbReference>
<dbReference type="EMBL" id="QPEX01000044">
    <property type="protein sequence ID" value="RCS42049.1"/>
    <property type="molecule type" value="Genomic_DNA"/>
</dbReference>